<dbReference type="STRING" id="240427.AYR62_05315"/>
<dbReference type="Pfam" id="PF13602">
    <property type="entry name" value="ADH_zinc_N_2"/>
    <property type="match status" value="1"/>
</dbReference>
<keyword evidence="1" id="KW-0521">NADP</keyword>
<organism evidence="4 5">
    <name type="scientific">Secundilactobacillus paracollinoides</name>
    <dbReference type="NCBI Taxonomy" id="240427"/>
    <lineage>
        <taxon>Bacteria</taxon>
        <taxon>Bacillati</taxon>
        <taxon>Bacillota</taxon>
        <taxon>Bacilli</taxon>
        <taxon>Lactobacillales</taxon>
        <taxon>Lactobacillaceae</taxon>
        <taxon>Secundilactobacillus</taxon>
    </lineage>
</organism>
<gene>
    <name evidence="4" type="ORF">AYR63_12345</name>
</gene>
<dbReference type="PANTHER" id="PTHR48106:SF18">
    <property type="entry name" value="QUINONE OXIDOREDUCTASE PIG3"/>
    <property type="match status" value="1"/>
</dbReference>
<dbReference type="GO" id="GO:0016651">
    <property type="term" value="F:oxidoreductase activity, acting on NAD(P)H"/>
    <property type="evidence" value="ECO:0007669"/>
    <property type="project" value="TreeGrafter"/>
</dbReference>
<dbReference type="SUPFAM" id="SSF50129">
    <property type="entry name" value="GroES-like"/>
    <property type="match status" value="1"/>
</dbReference>
<evidence type="ECO:0000256" key="2">
    <source>
        <dbReference type="ARBA" id="ARBA00023002"/>
    </source>
</evidence>
<feature type="domain" description="Enoyl reductase (ER)" evidence="3">
    <location>
        <begin position="10"/>
        <end position="314"/>
    </location>
</feature>
<sequence length="316" mass="33648">MKAVVIEHEGGPEALTLKEVSTPEVKPGWSLVKIKGFGINRSEIYTRNGESPDVKFPRILGIEGVGEIAQTTDAEKLPVGQTVVSIMGGMGRDFDGSYAEYALLPNKQIFPVTTSLSWADLAAVPETFFTAYGSLLNSHVQDAKTLLVRGATSGVGVAAIKLAKAMNPSVVITGSTRHADKFDQLTAVGCDHPILDTNNEVQTDDHFDSILELVGSKTVVDSLSHLNPGGYCCLTGGLANVWEVEHFSPFMIPSGANLTNFSSGSVTEKAFNDMLQLIDQNNIDVKPAQTFDLAHTGDATAALDAPDMFGKVVVLP</sequence>
<dbReference type="SUPFAM" id="SSF51735">
    <property type="entry name" value="NAD(P)-binding Rossmann-fold domains"/>
    <property type="match status" value="1"/>
</dbReference>
<dbReference type="InterPro" id="IPR011032">
    <property type="entry name" value="GroES-like_sf"/>
</dbReference>
<evidence type="ECO:0000256" key="1">
    <source>
        <dbReference type="ARBA" id="ARBA00022857"/>
    </source>
</evidence>
<dbReference type="InterPro" id="IPR036291">
    <property type="entry name" value="NAD(P)-bd_dom_sf"/>
</dbReference>
<keyword evidence="2" id="KW-0560">Oxidoreductase</keyword>
<dbReference type="Proteomes" id="UP000093267">
    <property type="component" value="Chromosome"/>
</dbReference>
<dbReference type="SMART" id="SM00829">
    <property type="entry name" value="PKS_ER"/>
    <property type="match status" value="1"/>
</dbReference>
<proteinExistence type="predicted"/>
<accession>A0A1B2J0R8</accession>
<keyword evidence="5" id="KW-1185">Reference proteome</keyword>
<dbReference type="PANTHER" id="PTHR48106">
    <property type="entry name" value="QUINONE OXIDOREDUCTASE PIG3-RELATED"/>
    <property type="match status" value="1"/>
</dbReference>
<dbReference type="OrthoDB" id="9792162at2"/>
<evidence type="ECO:0000259" key="3">
    <source>
        <dbReference type="SMART" id="SM00829"/>
    </source>
</evidence>
<dbReference type="InterPro" id="IPR013154">
    <property type="entry name" value="ADH-like_N"/>
</dbReference>
<dbReference type="AlphaFoldDB" id="A0A1B2J0R8"/>
<dbReference type="RefSeq" id="WP_065937658.1">
    <property type="nucleotide sequence ID" value="NZ_CP014924.1"/>
</dbReference>
<evidence type="ECO:0000313" key="4">
    <source>
        <dbReference type="EMBL" id="ANZ67849.1"/>
    </source>
</evidence>
<reference evidence="4 5" key="1">
    <citation type="submission" date="2016-03" db="EMBL/GenBank/DDBJ databases">
        <title>Pediococcus and Lactobacillus from brewery environment - whole genome sequencing and assembly.</title>
        <authorList>
            <person name="Behr J."/>
            <person name="Geissler A.J."/>
            <person name="Vogel R.F."/>
        </authorList>
    </citation>
    <scope>NUCLEOTIDE SEQUENCE [LARGE SCALE GENOMIC DNA]</scope>
    <source>
        <strain evidence="4 5">TMW 1.1995</strain>
    </source>
</reference>
<dbReference type="GO" id="GO:0070402">
    <property type="term" value="F:NADPH binding"/>
    <property type="evidence" value="ECO:0007669"/>
    <property type="project" value="TreeGrafter"/>
</dbReference>
<dbReference type="Pfam" id="PF08240">
    <property type="entry name" value="ADH_N"/>
    <property type="match status" value="1"/>
</dbReference>
<dbReference type="InterPro" id="IPR020843">
    <property type="entry name" value="ER"/>
</dbReference>
<protein>
    <submittedName>
        <fullName evidence="4">Quinone oxidoreductase</fullName>
    </submittedName>
</protein>
<name>A0A1B2J0R8_9LACO</name>
<dbReference type="EMBL" id="CP014924">
    <property type="protein sequence ID" value="ANZ67849.1"/>
    <property type="molecule type" value="Genomic_DNA"/>
</dbReference>
<evidence type="ECO:0000313" key="5">
    <source>
        <dbReference type="Proteomes" id="UP000093267"/>
    </source>
</evidence>
<dbReference type="Gene3D" id="3.90.180.10">
    <property type="entry name" value="Medium-chain alcohol dehydrogenases, catalytic domain"/>
    <property type="match status" value="1"/>
</dbReference>